<dbReference type="Pfam" id="PF03859">
    <property type="entry name" value="CG-1"/>
    <property type="match status" value="1"/>
</dbReference>
<dbReference type="GO" id="GO:0005634">
    <property type="term" value="C:nucleus"/>
    <property type="evidence" value="ECO:0007669"/>
    <property type="project" value="UniProtKB-SubCell"/>
</dbReference>
<feature type="domain" description="CG-1" evidence="5">
    <location>
        <begin position="6"/>
        <end position="124"/>
    </location>
</feature>
<feature type="compositionally biased region" description="Pro residues" evidence="4">
    <location>
        <begin position="14"/>
        <end position="24"/>
    </location>
</feature>
<keyword evidence="7" id="KW-1185">Reference proteome</keyword>
<dbReference type="GO" id="GO:0003712">
    <property type="term" value="F:transcription coregulator activity"/>
    <property type="evidence" value="ECO:0007669"/>
    <property type="project" value="TreeGrafter"/>
</dbReference>
<accession>A0AAD6FGE4</accession>
<dbReference type="PANTHER" id="PTHR23335">
    <property type="entry name" value="CALMODULIN-BINDING TRANSCRIPTION ACTIVATOR CAMTA"/>
    <property type="match status" value="1"/>
</dbReference>
<keyword evidence="3" id="KW-0539">Nucleus</keyword>
<feature type="non-terminal residue" evidence="6">
    <location>
        <position position="1"/>
    </location>
</feature>
<evidence type="ECO:0000256" key="3">
    <source>
        <dbReference type="ARBA" id="ARBA00023242"/>
    </source>
</evidence>
<evidence type="ECO:0000313" key="7">
    <source>
        <dbReference type="Proteomes" id="UP001219934"/>
    </source>
</evidence>
<feature type="region of interest" description="Disordered" evidence="4">
    <location>
        <begin position="1"/>
        <end position="38"/>
    </location>
</feature>
<organism evidence="6 7">
    <name type="scientific">Pogonophryne albipinna</name>
    <dbReference type="NCBI Taxonomy" id="1090488"/>
    <lineage>
        <taxon>Eukaryota</taxon>
        <taxon>Metazoa</taxon>
        <taxon>Chordata</taxon>
        <taxon>Craniata</taxon>
        <taxon>Vertebrata</taxon>
        <taxon>Euteleostomi</taxon>
        <taxon>Actinopterygii</taxon>
        <taxon>Neopterygii</taxon>
        <taxon>Teleostei</taxon>
        <taxon>Neoteleostei</taxon>
        <taxon>Acanthomorphata</taxon>
        <taxon>Eupercaria</taxon>
        <taxon>Perciformes</taxon>
        <taxon>Notothenioidei</taxon>
        <taxon>Pogonophryne</taxon>
    </lineage>
</organism>
<reference evidence="6" key="1">
    <citation type="submission" date="2022-11" db="EMBL/GenBank/DDBJ databases">
        <title>Chromosome-level genome of Pogonophryne albipinna.</title>
        <authorList>
            <person name="Jo E."/>
        </authorList>
    </citation>
    <scope>NUCLEOTIDE SEQUENCE</scope>
    <source>
        <strain evidence="6">SGF0006</strain>
        <tissue evidence="6">Muscle</tissue>
    </source>
</reference>
<dbReference type="GO" id="GO:0006357">
    <property type="term" value="P:regulation of transcription by RNA polymerase II"/>
    <property type="evidence" value="ECO:0007669"/>
    <property type="project" value="TreeGrafter"/>
</dbReference>
<comment type="caution">
    <text evidence="6">The sequence shown here is derived from an EMBL/GenBank/DDBJ whole genome shotgun (WGS) entry which is preliminary data.</text>
</comment>
<evidence type="ECO:0000256" key="4">
    <source>
        <dbReference type="SAM" id="MobiDB-lite"/>
    </source>
</evidence>
<dbReference type="AlphaFoldDB" id="A0AAD6FGE4"/>
<evidence type="ECO:0000256" key="1">
    <source>
        <dbReference type="ARBA" id="ARBA00004123"/>
    </source>
</evidence>
<dbReference type="SMART" id="SM01076">
    <property type="entry name" value="CG-1"/>
    <property type="match status" value="1"/>
</dbReference>
<evidence type="ECO:0000256" key="2">
    <source>
        <dbReference type="ARBA" id="ARBA00023163"/>
    </source>
</evidence>
<dbReference type="PROSITE" id="PS51437">
    <property type="entry name" value="CG_1"/>
    <property type="match status" value="1"/>
</dbReference>
<sequence>KVLSGATEGGLQGPHPPTSPPSPLAPEIRPGKMIDEPQNGSMILYNRKKVKYRKDGYCWKKRKDGKTTREDHMKLKVQGVEVPKAQKLKKSNKRCGILVSFFRVCTCTHRITTHLRERCYICHSKKMALFPRLASSVSSPVLQRHPVPNRGSVVITWARFGAQRGQVLWVVQASDAQWLRREKGCEPWSEGPSGACKRQPSVAGVDVSAFVIVLLHSLFCAPLFPPQLIPPLSKSTVQKDRTFTWVVSRPDGWINEQAAPPASQHAFGAPEERCPSVIISPHPALTKLLPGPDHDQASMGILCSLT</sequence>
<name>A0AAD6FGE4_9TELE</name>
<evidence type="ECO:0000313" key="6">
    <source>
        <dbReference type="EMBL" id="KAJ4933877.1"/>
    </source>
</evidence>
<comment type="subcellular location">
    <subcellularLocation>
        <location evidence="1">Nucleus</location>
    </subcellularLocation>
</comment>
<evidence type="ECO:0000259" key="5">
    <source>
        <dbReference type="PROSITE" id="PS51437"/>
    </source>
</evidence>
<protein>
    <recommendedName>
        <fullName evidence="5">CG-1 domain-containing protein</fullName>
    </recommendedName>
</protein>
<dbReference type="Proteomes" id="UP001219934">
    <property type="component" value="Unassembled WGS sequence"/>
</dbReference>
<gene>
    <name evidence="6" type="ORF">JOQ06_006686</name>
</gene>
<feature type="non-terminal residue" evidence="6">
    <location>
        <position position="306"/>
    </location>
</feature>
<keyword evidence="2" id="KW-0804">Transcription</keyword>
<dbReference type="GO" id="GO:0003690">
    <property type="term" value="F:double-stranded DNA binding"/>
    <property type="evidence" value="ECO:0007669"/>
    <property type="project" value="TreeGrafter"/>
</dbReference>
<dbReference type="InterPro" id="IPR005559">
    <property type="entry name" value="CG-1_dom"/>
</dbReference>
<dbReference type="EMBL" id="JAPTMU010000012">
    <property type="protein sequence ID" value="KAJ4933877.1"/>
    <property type="molecule type" value="Genomic_DNA"/>
</dbReference>
<proteinExistence type="predicted"/>
<dbReference type="PANTHER" id="PTHR23335:SF11">
    <property type="entry name" value="CALMODULIN-BINDING TRANSCRIPTION ACTIVATOR 1"/>
    <property type="match status" value="1"/>
</dbReference>